<dbReference type="AlphaFoldDB" id="A0A804IAX5"/>
<dbReference type="Gramene" id="Ma03_t11450.1">
    <property type="protein sequence ID" value="Ma03_p11450.1"/>
    <property type="gene ID" value="Ma03_g11450"/>
</dbReference>
<sequence length="50" mass="6069">MRELEIWRVEMRDRYQFRNLCCNASNSRCISVSLRFPSITGLLSWVYVRI</sequence>
<evidence type="ECO:0000313" key="2">
    <source>
        <dbReference type="Proteomes" id="UP000012960"/>
    </source>
</evidence>
<organism evidence="1 2">
    <name type="scientific">Musa acuminata subsp. malaccensis</name>
    <name type="common">Wild banana</name>
    <name type="synonym">Musa malaccensis</name>
    <dbReference type="NCBI Taxonomy" id="214687"/>
    <lineage>
        <taxon>Eukaryota</taxon>
        <taxon>Viridiplantae</taxon>
        <taxon>Streptophyta</taxon>
        <taxon>Embryophyta</taxon>
        <taxon>Tracheophyta</taxon>
        <taxon>Spermatophyta</taxon>
        <taxon>Magnoliopsida</taxon>
        <taxon>Liliopsida</taxon>
        <taxon>Zingiberales</taxon>
        <taxon>Musaceae</taxon>
        <taxon>Musa</taxon>
    </lineage>
</organism>
<dbReference type="InParanoid" id="A0A804IAX5"/>
<proteinExistence type="predicted"/>
<reference evidence="1" key="1">
    <citation type="submission" date="2021-05" db="UniProtKB">
        <authorList>
            <consortium name="EnsemblPlants"/>
        </authorList>
    </citation>
    <scope>IDENTIFICATION</scope>
    <source>
        <strain evidence="1">subsp. malaccensis</strain>
    </source>
</reference>
<dbReference type="EnsemblPlants" id="Ma03_t11450.1">
    <property type="protein sequence ID" value="Ma03_p11450.1"/>
    <property type="gene ID" value="Ma03_g11450"/>
</dbReference>
<accession>A0A804IAX5</accession>
<keyword evidence="2" id="KW-1185">Reference proteome</keyword>
<name>A0A804IAX5_MUSAM</name>
<protein>
    <submittedName>
        <fullName evidence="1">Uncharacterized protein</fullName>
    </submittedName>
</protein>
<evidence type="ECO:0000313" key="1">
    <source>
        <dbReference type="EnsemblPlants" id="Ma03_p11450.1"/>
    </source>
</evidence>
<dbReference type="Proteomes" id="UP000012960">
    <property type="component" value="Unplaced"/>
</dbReference>